<reference evidence="9" key="1">
    <citation type="journal article" date="2013" name="Science">
        <title>The Amborella genome and the evolution of flowering plants.</title>
        <authorList>
            <consortium name="Amborella Genome Project"/>
        </authorList>
    </citation>
    <scope>NUCLEOTIDE SEQUENCE [LARGE SCALE GENOMIC DNA]</scope>
</reference>
<evidence type="ECO:0000313" key="8">
    <source>
        <dbReference type="EMBL" id="ERN08520.1"/>
    </source>
</evidence>
<keyword evidence="5" id="KW-0175">Coiled coil</keyword>
<dbReference type="GO" id="GO:0006888">
    <property type="term" value="P:endoplasmic reticulum to Golgi vesicle-mediated transport"/>
    <property type="evidence" value="ECO:0007669"/>
    <property type="project" value="InterPro"/>
</dbReference>
<evidence type="ECO:0000256" key="1">
    <source>
        <dbReference type="ARBA" id="ARBA00004163"/>
    </source>
</evidence>
<evidence type="ECO:0000256" key="6">
    <source>
        <dbReference type="ARBA" id="ARBA00023136"/>
    </source>
</evidence>
<dbReference type="Gramene" id="ERN08520">
    <property type="protein sequence ID" value="ERN08520"/>
    <property type="gene ID" value="AMTR_s01442p00001400"/>
</dbReference>
<sequence length="97" mass="11103">DGVCYMALFDAYYPRKLAFHYLEDLHRDCHNSYGPVMHTIANPHALSRIEFIINGIRKLYLDTRTQANLAKLKAGGGQIQEIPTQDISDFLFSQKES</sequence>
<keyword evidence="4" id="KW-0813">Transport</keyword>
<feature type="domain" description="Longin" evidence="7">
    <location>
        <begin position="1"/>
        <end position="51"/>
    </location>
</feature>
<proteinExistence type="inferred from homology"/>
<comment type="similarity">
    <text evidence="3">Belongs to the synaptobrevin family.</text>
</comment>
<dbReference type="OMA" id="TIANPHA"/>
<organism evidence="8 9">
    <name type="scientific">Amborella trichopoda</name>
    <dbReference type="NCBI Taxonomy" id="13333"/>
    <lineage>
        <taxon>Eukaryota</taxon>
        <taxon>Viridiplantae</taxon>
        <taxon>Streptophyta</taxon>
        <taxon>Embryophyta</taxon>
        <taxon>Tracheophyta</taxon>
        <taxon>Spermatophyta</taxon>
        <taxon>Magnoliopsida</taxon>
        <taxon>Amborellales</taxon>
        <taxon>Amborellaceae</taxon>
        <taxon>Amborella</taxon>
    </lineage>
</organism>
<name>W1PMX2_AMBTC</name>
<dbReference type="InterPro" id="IPR010908">
    <property type="entry name" value="Longin_dom"/>
</dbReference>
<dbReference type="Proteomes" id="UP000017836">
    <property type="component" value="Unassembled WGS sequence"/>
</dbReference>
<evidence type="ECO:0000256" key="5">
    <source>
        <dbReference type="ARBA" id="ARBA00023054"/>
    </source>
</evidence>
<keyword evidence="4" id="KW-0653">Protein transport</keyword>
<dbReference type="GO" id="GO:0005484">
    <property type="term" value="F:SNAP receptor activity"/>
    <property type="evidence" value="ECO:0007669"/>
    <property type="project" value="InterPro"/>
</dbReference>
<dbReference type="eggNOG" id="KOG0862">
    <property type="taxonomic scope" value="Eukaryota"/>
</dbReference>
<evidence type="ECO:0000256" key="3">
    <source>
        <dbReference type="ARBA" id="ARBA00008025"/>
    </source>
</evidence>
<dbReference type="Pfam" id="PF13774">
    <property type="entry name" value="Longin"/>
    <property type="match status" value="1"/>
</dbReference>
<keyword evidence="9" id="KW-1185">Reference proteome</keyword>
<accession>W1PMX2</accession>
<dbReference type="AlphaFoldDB" id="W1PMX2"/>
<protein>
    <recommendedName>
        <fullName evidence="7">Longin domain-containing protein</fullName>
    </recommendedName>
</protein>
<dbReference type="PROSITE" id="PS50859">
    <property type="entry name" value="LONGIN"/>
    <property type="match status" value="1"/>
</dbReference>
<dbReference type="PANTHER" id="PTHR45837">
    <property type="entry name" value="VESICLE-TRAFFICKING PROTEIN SEC22B"/>
    <property type="match status" value="1"/>
</dbReference>
<feature type="non-terminal residue" evidence="8">
    <location>
        <position position="1"/>
    </location>
</feature>
<dbReference type="EMBL" id="KI393291">
    <property type="protein sequence ID" value="ERN08520.1"/>
    <property type="molecule type" value="Genomic_DNA"/>
</dbReference>
<comment type="subcellular location">
    <subcellularLocation>
        <location evidence="1">Endoplasmic reticulum membrane</location>
        <topology evidence="1">Single-pass type IV membrane protein</topology>
    </subcellularLocation>
    <subcellularLocation>
        <location evidence="2">Golgi apparatus membrane</location>
    </subcellularLocation>
</comment>
<evidence type="ECO:0000259" key="7">
    <source>
        <dbReference type="PROSITE" id="PS50859"/>
    </source>
</evidence>
<dbReference type="GO" id="GO:0015031">
    <property type="term" value="P:protein transport"/>
    <property type="evidence" value="ECO:0007669"/>
    <property type="project" value="UniProtKB-KW"/>
</dbReference>
<dbReference type="HOGENOM" id="CLU_2352707_0_0_1"/>
<dbReference type="InterPro" id="IPR011012">
    <property type="entry name" value="Longin-like_dom_sf"/>
</dbReference>
<dbReference type="GO" id="GO:0005789">
    <property type="term" value="C:endoplasmic reticulum membrane"/>
    <property type="evidence" value="ECO:0007669"/>
    <property type="project" value="UniProtKB-SubCell"/>
</dbReference>
<evidence type="ECO:0000313" key="9">
    <source>
        <dbReference type="Proteomes" id="UP000017836"/>
    </source>
</evidence>
<evidence type="ECO:0000256" key="4">
    <source>
        <dbReference type="ARBA" id="ARBA00022927"/>
    </source>
</evidence>
<dbReference type="Gene3D" id="3.30.450.50">
    <property type="entry name" value="Longin domain"/>
    <property type="match status" value="1"/>
</dbReference>
<keyword evidence="6" id="KW-0472">Membrane</keyword>
<dbReference type="GO" id="GO:0000139">
    <property type="term" value="C:Golgi membrane"/>
    <property type="evidence" value="ECO:0007669"/>
    <property type="project" value="UniProtKB-SubCell"/>
</dbReference>
<dbReference type="InterPro" id="IPR044565">
    <property type="entry name" value="Sec22"/>
</dbReference>
<dbReference type="GO" id="GO:0006890">
    <property type="term" value="P:retrograde vesicle-mediated transport, Golgi to endoplasmic reticulum"/>
    <property type="evidence" value="ECO:0007669"/>
    <property type="project" value="InterPro"/>
</dbReference>
<gene>
    <name evidence="8" type="ORF">AMTR_s01442p00001400</name>
</gene>
<dbReference type="SUPFAM" id="SSF64356">
    <property type="entry name" value="SNARE-like"/>
    <property type="match status" value="1"/>
</dbReference>
<evidence type="ECO:0000256" key="2">
    <source>
        <dbReference type="ARBA" id="ARBA00004394"/>
    </source>
</evidence>
<feature type="non-terminal residue" evidence="8">
    <location>
        <position position="97"/>
    </location>
</feature>
<dbReference type="STRING" id="13333.W1PMX2"/>